<protein>
    <submittedName>
        <fullName evidence="2 3">Uncharacterized protein</fullName>
    </submittedName>
</protein>
<dbReference type="EnsemblMetazoa" id="HelroT179588">
    <property type="protein sequence ID" value="HelroP179588"/>
    <property type="gene ID" value="HelroG179588"/>
</dbReference>
<accession>T1FEW8</accession>
<name>T1FEW8_HELRO</name>
<gene>
    <name evidence="3" type="primary">20207367</name>
    <name evidence="2" type="ORF">HELRODRAFT_179588</name>
</gene>
<dbReference type="GeneID" id="20207367"/>
<dbReference type="AlphaFoldDB" id="T1FEW8"/>
<dbReference type="HOGENOM" id="CLU_2123744_0_0_1"/>
<dbReference type="RefSeq" id="XP_009026653.1">
    <property type="nucleotide sequence ID" value="XM_009028405.1"/>
</dbReference>
<evidence type="ECO:0000313" key="4">
    <source>
        <dbReference type="Proteomes" id="UP000015101"/>
    </source>
</evidence>
<feature type="signal peptide" evidence="1">
    <location>
        <begin position="1"/>
        <end position="17"/>
    </location>
</feature>
<dbReference type="CTD" id="20207367"/>
<reference evidence="2 4" key="2">
    <citation type="journal article" date="2013" name="Nature">
        <title>Insights into bilaterian evolution from three spiralian genomes.</title>
        <authorList>
            <person name="Simakov O."/>
            <person name="Marletaz F."/>
            <person name="Cho S.J."/>
            <person name="Edsinger-Gonzales E."/>
            <person name="Havlak P."/>
            <person name="Hellsten U."/>
            <person name="Kuo D.H."/>
            <person name="Larsson T."/>
            <person name="Lv J."/>
            <person name="Arendt D."/>
            <person name="Savage R."/>
            <person name="Osoegawa K."/>
            <person name="de Jong P."/>
            <person name="Grimwood J."/>
            <person name="Chapman J.A."/>
            <person name="Shapiro H."/>
            <person name="Aerts A."/>
            <person name="Otillar R.P."/>
            <person name="Terry A.Y."/>
            <person name="Boore J.L."/>
            <person name="Grigoriev I.V."/>
            <person name="Lindberg D.R."/>
            <person name="Seaver E.C."/>
            <person name="Weisblat D.A."/>
            <person name="Putnam N.H."/>
            <person name="Rokhsar D.S."/>
        </authorList>
    </citation>
    <scope>NUCLEOTIDE SEQUENCE</scope>
</reference>
<dbReference type="EMBL" id="AMQM01006887">
    <property type="status" value="NOT_ANNOTATED_CDS"/>
    <property type="molecule type" value="Genomic_DNA"/>
</dbReference>
<sequence>MYLSELLLVAVLVSGYASNLLATSSRESDLSEGLDVSYRGEENFREDREVMESNLPDLTESSLSRQKNFIPDRTKYKDPPPFFPSDIKKRHHHKWIWMAKKDTMVKLMYLWAFF</sequence>
<keyword evidence="4" id="KW-1185">Reference proteome</keyword>
<organism evidence="3 4">
    <name type="scientific">Helobdella robusta</name>
    <name type="common">Californian leech</name>
    <dbReference type="NCBI Taxonomy" id="6412"/>
    <lineage>
        <taxon>Eukaryota</taxon>
        <taxon>Metazoa</taxon>
        <taxon>Spiralia</taxon>
        <taxon>Lophotrochozoa</taxon>
        <taxon>Annelida</taxon>
        <taxon>Clitellata</taxon>
        <taxon>Hirudinea</taxon>
        <taxon>Rhynchobdellida</taxon>
        <taxon>Glossiphoniidae</taxon>
        <taxon>Helobdella</taxon>
    </lineage>
</organism>
<evidence type="ECO:0000313" key="3">
    <source>
        <dbReference type="EnsemblMetazoa" id="HelroP179588"/>
    </source>
</evidence>
<feature type="chain" id="PRO_5010980547" evidence="1">
    <location>
        <begin position="18"/>
        <end position="114"/>
    </location>
</feature>
<evidence type="ECO:0000313" key="2">
    <source>
        <dbReference type="EMBL" id="ESN95250.1"/>
    </source>
</evidence>
<evidence type="ECO:0000256" key="1">
    <source>
        <dbReference type="SAM" id="SignalP"/>
    </source>
</evidence>
<dbReference type="EMBL" id="KB097536">
    <property type="protein sequence ID" value="ESN95250.1"/>
    <property type="molecule type" value="Genomic_DNA"/>
</dbReference>
<dbReference type="KEGG" id="hro:HELRODRAFT_179588"/>
<dbReference type="InParanoid" id="T1FEW8"/>
<reference evidence="3" key="3">
    <citation type="submission" date="2015-06" db="UniProtKB">
        <authorList>
            <consortium name="EnsemblMetazoa"/>
        </authorList>
    </citation>
    <scope>IDENTIFICATION</scope>
</reference>
<reference evidence="4" key="1">
    <citation type="submission" date="2012-12" db="EMBL/GenBank/DDBJ databases">
        <authorList>
            <person name="Hellsten U."/>
            <person name="Grimwood J."/>
            <person name="Chapman J.A."/>
            <person name="Shapiro H."/>
            <person name="Aerts A."/>
            <person name="Otillar R.P."/>
            <person name="Terry A.Y."/>
            <person name="Boore J.L."/>
            <person name="Simakov O."/>
            <person name="Marletaz F."/>
            <person name="Cho S.-J."/>
            <person name="Edsinger-Gonzales E."/>
            <person name="Havlak P."/>
            <person name="Kuo D.-H."/>
            <person name="Larsson T."/>
            <person name="Lv J."/>
            <person name="Arendt D."/>
            <person name="Savage R."/>
            <person name="Osoegawa K."/>
            <person name="de Jong P."/>
            <person name="Lindberg D.R."/>
            <person name="Seaver E.C."/>
            <person name="Weisblat D.A."/>
            <person name="Putnam N.H."/>
            <person name="Grigoriev I.V."/>
            <person name="Rokhsar D.S."/>
        </authorList>
    </citation>
    <scope>NUCLEOTIDE SEQUENCE</scope>
</reference>
<proteinExistence type="predicted"/>
<dbReference type="Proteomes" id="UP000015101">
    <property type="component" value="Unassembled WGS sequence"/>
</dbReference>
<keyword evidence="1" id="KW-0732">Signal</keyword>